<protein>
    <submittedName>
        <fullName evidence="1">Uncharacterized protein</fullName>
    </submittedName>
</protein>
<reference evidence="1" key="1">
    <citation type="submission" date="2014-09" db="EMBL/GenBank/DDBJ databases">
        <authorList>
            <person name="Magalhaes I.L.F."/>
            <person name="Oliveira U."/>
            <person name="Santos F.R."/>
            <person name="Vidigal T.H.D.A."/>
            <person name="Brescovit A.D."/>
            <person name="Santos A.J."/>
        </authorList>
    </citation>
    <scope>NUCLEOTIDE SEQUENCE</scope>
    <source>
        <tissue evidence="1">Shoot tissue taken approximately 20 cm above the soil surface</tissue>
    </source>
</reference>
<proteinExistence type="predicted"/>
<name>A0A0A9CFL7_ARUDO</name>
<organism evidence="1">
    <name type="scientific">Arundo donax</name>
    <name type="common">Giant reed</name>
    <name type="synonym">Donax arundinaceus</name>
    <dbReference type="NCBI Taxonomy" id="35708"/>
    <lineage>
        <taxon>Eukaryota</taxon>
        <taxon>Viridiplantae</taxon>
        <taxon>Streptophyta</taxon>
        <taxon>Embryophyta</taxon>
        <taxon>Tracheophyta</taxon>
        <taxon>Spermatophyta</taxon>
        <taxon>Magnoliopsida</taxon>
        <taxon>Liliopsida</taxon>
        <taxon>Poales</taxon>
        <taxon>Poaceae</taxon>
        <taxon>PACMAD clade</taxon>
        <taxon>Arundinoideae</taxon>
        <taxon>Arundineae</taxon>
        <taxon>Arundo</taxon>
    </lineage>
</organism>
<reference evidence="1" key="2">
    <citation type="journal article" date="2015" name="Data Brief">
        <title>Shoot transcriptome of the giant reed, Arundo donax.</title>
        <authorList>
            <person name="Barrero R.A."/>
            <person name="Guerrero F.D."/>
            <person name="Moolhuijzen P."/>
            <person name="Goolsby J.A."/>
            <person name="Tidwell J."/>
            <person name="Bellgard S.E."/>
            <person name="Bellgard M.I."/>
        </authorList>
    </citation>
    <scope>NUCLEOTIDE SEQUENCE</scope>
    <source>
        <tissue evidence="1">Shoot tissue taken approximately 20 cm above the soil surface</tissue>
    </source>
</reference>
<sequence>MEKKRVIYKRII</sequence>
<accession>A0A0A9CFL7</accession>
<dbReference type="EMBL" id="GBRH01227583">
    <property type="protein sequence ID" value="JAD70312.1"/>
    <property type="molecule type" value="Transcribed_RNA"/>
</dbReference>
<evidence type="ECO:0000313" key="1">
    <source>
        <dbReference type="EMBL" id="JAD70312.1"/>
    </source>
</evidence>